<reference evidence="5 6" key="1">
    <citation type="submission" date="2022-07" db="EMBL/GenBank/DDBJ databases">
        <title>Novel species in genus cellulomonas.</title>
        <authorList>
            <person name="Ye L."/>
        </authorList>
    </citation>
    <scope>NUCLEOTIDE SEQUENCE [LARGE SCALE GENOMIC DNA]</scope>
    <source>
        <strain evidence="6">zg-Y338</strain>
    </source>
</reference>
<dbReference type="Proteomes" id="UP001316189">
    <property type="component" value="Chromosome"/>
</dbReference>
<dbReference type="NCBIfam" id="TIGR04036">
    <property type="entry name" value="LLM_CE1758_fam"/>
    <property type="match status" value="1"/>
</dbReference>
<dbReference type="PANTHER" id="PTHR30137">
    <property type="entry name" value="LUCIFERASE-LIKE MONOOXYGENASE"/>
    <property type="match status" value="1"/>
</dbReference>
<evidence type="ECO:0000313" key="5">
    <source>
        <dbReference type="EMBL" id="UUI77014.1"/>
    </source>
</evidence>
<evidence type="ECO:0000313" key="6">
    <source>
        <dbReference type="Proteomes" id="UP001316189"/>
    </source>
</evidence>
<keyword evidence="2" id="KW-0503">Monooxygenase</keyword>
<organism evidence="5 6">
    <name type="scientific">Cellulomonas chengniuliangii</name>
    <dbReference type="NCBI Taxonomy" id="2968084"/>
    <lineage>
        <taxon>Bacteria</taxon>
        <taxon>Bacillati</taxon>
        <taxon>Actinomycetota</taxon>
        <taxon>Actinomycetes</taxon>
        <taxon>Micrococcales</taxon>
        <taxon>Cellulomonadaceae</taxon>
        <taxon>Cellulomonas</taxon>
    </lineage>
</organism>
<feature type="domain" description="Luciferase-like" evidence="4">
    <location>
        <begin position="1"/>
        <end position="295"/>
    </location>
</feature>
<accession>A0ABY5L2Y1</accession>
<evidence type="ECO:0000256" key="1">
    <source>
        <dbReference type="ARBA" id="ARBA00023002"/>
    </source>
</evidence>
<keyword evidence="6" id="KW-1185">Reference proteome</keyword>
<dbReference type="PANTHER" id="PTHR30137:SF8">
    <property type="entry name" value="BLR5498 PROTEIN"/>
    <property type="match status" value="1"/>
</dbReference>
<dbReference type="InterPro" id="IPR036661">
    <property type="entry name" value="Luciferase-like_sf"/>
</dbReference>
<dbReference type="CDD" id="cd00347">
    <property type="entry name" value="Flavin_utilizing_monoxygenases"/>
    <property type="match status" value="1"/>
</dbReference>
<gene>
    <name evidence="5" type="ORF">NP064_12435</name>
</gene>
<feature type="compositionally biased region" description="Basic and acidic residues" evidence="3">
    <location>
        <begin position="358"/>
        <end position="369"/>
    </location>
</feature>
<dbReference type="InterPro" id="IPR011251">
    <property type="entry name" value="Luciferase-like_dom"/>
</dbReference>
<dbReference type="Gene3D" id="3.20.20.30">
    <property type="entry name" value="Luciferase-like domain"/>
    <property type="match status" value="1"/>
</dbReference>
<evidence type="ECO:0000259" key="4">
    <source>
        <dbReference type="Pfam" id="PF00296"/>
    </source>
</evidence>
<name>A0ABY5L2Y1_9CELL</name>
<dbReference type="SUPFAM" id="SSF51679">
    <property type="entry name" value="Bacterial luciferase-like"/>
    <property type="match status" value="1"/>
</dbReference>
<dbReference type="EMBL" id="CP101988">
    <property type="protein sequence ID" value="UUI77014.1"/>
    <property type="molecule type" value="Genomic_DNA"/>
</dbReference>
<dbReference type="InterPro" id="IPR050766">
    <property type="entry name" value="Bact_Lucif_Oxidored"/>
</dbReference>
<sequence length="380" mass="42300">MQFGIFTVGDVTTDPVTGRTPSEAERIKATVTIAKHAEAVGLDVFATGEHHNPPFVPSSPTTLLAYVAAQTERILLSTSTTLITTNDPVKIAEDYAYLQHLTDGRMDLMMGRGNTGPVYPWFGKDIRQGINLAIENYALLHRLWREDVVDWEGKFRTPLQSFTATPRPLDGVPPFVWHGSIRSPEIAEQAAYYGDGFFHNNIFWPIEHTQQMVELYRRRFEHYGHGSADQAIVGLGGQVFMRANSQEAKREFRPYFDNAPVYGHGPSMEEFTAQTPLTVGSPQEVIDRYAAMRDHVGDYQRQLFLMDHAGLPLKTVLEQLDLLGGEVVPVLRKELAARRPAHVPDAPTHPARVAAAGDRPEAQRAHLVDDVTGLSPEAAR</sequence>
<dbReference type="Pfam" id="PF00296">
    <property type="entry name" value="Bac_luciferase"/>
    <property type="match status" value="1"/>
</dbReference>
<evidence type="ECO:0000256" key="3">
    <source>
        <dbReference type="SAM" id="MobiDB-lite"/>
    </source>
</evidence>
<proteinExistence type="predicted"/>
<keyword evidence="1" id="KW-0560">Oxidoreductase</keyword>
<dbReference type="RefSeq" id="WP_227570762.1">
    <property type="nucleotide sequence ID" value="NZ_CP101988.1"/>
</dbReference>
<feature type="region of interest" description="Disordered" evidence="3">
    <location>
        <begin position="339"/>
        <end position="380"/>
    </location>
</feature>
<evidence type="ECO:0000256" key="2">
    <source>
        <dbReference type="ARBA" id="ARBA00023033"/>
    </source>
</evidence>
<protein>
    <submittedName>
        <fullName evidence="5">LLM class flavin-dependent oxidoreductase</fullName>
    </submittedName>
</protein>
<dbReference type="InterPro" id="IPR023934">
    <property type="entry name" value="LLM_FMN-dep_put"/>
</dbReference>